<organism evidence="3 4">
    <name type="scientific">Parvicella tangerina</name>
    <dbReference type="NCBI Taxonomy" id="2829795"/>
    <lineage>
        <taxon>Bacteria</taxon>
        <taxon>Pseudomonadati</taxon>
        <taxon>Bacteroidota</taxon>
        <taxon>Flavobacteriia</taxon>
        <taxon>Flavobacteriales</taxon>
        <taxon>Parvicellaceae</taxon>
        <taxon>Parvicella</taxon>
    </lineage>
</organism>
<dbReference type="GO" id="GO:0010133">
    <property type="term" value="P:L-proline catabolic process to L-glutamate"/>
    <property type="evidence" value="ECO:0007669"/>
    <property type="project" value="TreeGrafter"/>
</dbReference>
<evidence type="ECO:0000313" key="4">
    <source>
        <dbReference type="Proteomes" id="UP000683507"/>
    </source>
</evidence>
<dbReference type="PANTHER" id="PTHR13914:SF0">
    <property type="entry name" value="PROLINE DEHYDROGENASE 1, MITOCHONDRIAL"/>
    <property type="match status" value="1"/>
</dbReference>
<dbReference type="PANTHER" id="PTHR13914">
    <property type="entry name" value="PROLINE OXIDASE"/>
    <property type="match status" value="1"/>
</dbReference>
<gene>
    <name evidence="3" type="ORF">CRYO30217_00539</name>
</gene>
<evidence type="ECO:0000256" key="1">
    <source>
        <dbReference type="ARBA" id="ARBA00023002"/>
    </source>
</evidence>
<feature type="domain" description="Proline dehydrogenase" evidence="2">
    <location>
        <begin position="77"/>
        <end position="374"/>
    </location>
</feature>
<dbReference type="InterPro" id="IPR002872">
    <property type="entry name" value="Proline_DH_dom"/>
</dbReference>
<evidence type="ECO:0000259" key="2">
    <source>
        <dbReference type="Pfam" id="PF01619"/>
    </source>
</evidence>
<protein>
    <recommendedName>
        <fullName evidence="2">Proline dehydrogenase domain-containing protein</fullName>
    </recommendedName>
</protein>
<dbReference type="GO" id="GO:0071949">
    <property type="term" value="F:FAD binding"/>
    <property type="evidence" value="ECO:0007669"/>
    <property type="project" value="TreeGrafter"/>
</dbReference>
<dbReference type="Gene3D" id="3.20.20.220">
    <property type="match status" value="1"/>
</dbReference>
<dbReference type="Pfam" id="PF01619">
    <property type="entry name" value="Pro_dh"/>
    <property type="match status" value="1"/>
</dbReference>
<sequence length="391" mass="44670">MAVDFSNTEVAFKSKSDRELKKAYWLFKMVASPTVVNVGESLTNFALACRLPIRWAVKPTIFSQFCGGETIDECDLKIKQLEENNIGTILDYSLEGKNTDDSLNATTAEVLETIKKAKDTPSIPFAVFKPSGIGKFEVLEMANESEGKLIDEESKLDYSLFEERMDRIFSLGHELGVSVFVDAEDSWIQDSIDRVTERMMEKYNKDRAIVVTTVQMYRWDRLDYLRDLYQRAKEKGFKVGVKLVRGAYMEKERERAAEKGYQDPIQANKEATDRDYDLALKYCIERLDVFEVCAGSHNEKSANVLVDLLEENNIHKADNRVYFAQLLGMSDHISFNLAANGYNVAKYVPYGPVRDVMPYLIRRAQENTSVAGQTGRELKLISQELERRKKS</sequence>
<keyword evidence="4" id="KW-1185">Reference proteome</keyword>
<dbReference type="Proteomes" id="UP000683507">
    <property type="component" value="Chromosome"/>
</dbReference>
<dbReference type="SUPFAM" id="SSF51730">
    <property type="entry name" value="FAD-linked oxidoreductase"/>
    <property type="match status" value="1"/>
</dbReference>
<accession>A0A916NF92</accession>
<name>A0A916NF92_9FLAO</name>
<reference evidence="3" key="1">
    <citation type="submission" date="2021-04" db="EMBL/GenBank/DDBJ databases">
        <authorList>
            <person name="Rodrigo-Torres L."/>
            <person name="Arahal R. D."/>
            <person name="Lucena T."/>
        </authorList>
    </citation>
    <scope>NUCLEOTIDE SEQUENCE</scope>
    <source>
        <strain evidence="3">AS29M-1</strain>
    </source>
</reference>
<dbReference type="EMBL" id="OU015584">
    <property type="protein sequence ID" value="CAG5077999.1"/>
    <property type="molecule type" value="Genomic_DNA"/>
</dbReference>
<keyword evidence="1" id="KW-0560">Oxidoreductase</keyword>
<evidence type="ECO:0000313" key="3">
    <source>
        <dbReference type="EMBL" id="CAG5077999.1"/>
    </source>
</evidence>
<dbReference type="KEGG" id="ptan:CRYO30217_00539"/>
<dbReference type="InterPro" id="IPR015659">
    <property type="entry name" value="Proline_oxidase"/>
</dbReference>
<dbReference type="InterPro" id="IPR029041">
    <property type="entry name" value="FAD-linked_oxidoreductase-like"/>
</dbReference>
<dbReference type="AlphaFoldDB" id="A0A916NF92"/>
<dbReference type="GO" id="GO:0004657">
    <property type="term" value="F:proline dehydrogenase activity"/>
    <property type="evidence" value="ECO:0007669"/>
    <property type="project" value="InterPro"/>
</dbReference>
<proteinExistence type="predicted"/>
<dbReference type="RefSeq" id="WP_258540771.1">
    <property type="nucleotide sequence ID" value="NZ_OU015584.1"/>
</dbReference>